<dbReference type="Proteomes" id="UP000838756">
    <property type="component" value="Unassembled WGS sequence"/>
</dbReference>
<dbReference type="EMBL" id="CAKXAJ010026352">
    <property type="protein sequence ID" value="CAH2267412.1"/>
    <property type="molecule type" value="Genomic_DNA"/>
</dbReference>
<comment type="caution">
    <text evidence="1">The sequence shown here is derived from an EMBL/GenBank/DDBJ whole genome shotgun (WGS) entry which is preliminary data.</text>
</comment>
<dbReference type="AlphaFoldDB" id="A0A8S4SE20"/>
<gene>
    <name evidence="1" type="primary">jg20310</name>
    <name evidence="1" type="ORF">PAEG_LOCUS25966</name>
</gene>
<reference evidence="1" key="1">
    <citation type="submission" date="2022-03" db="EMBL/GenBank/DDBJ databases">
        <authorList>
            <person name="Lindestad O."/>
        </authorList>
    </citation>
    <scope>NUCLEOTIDE SEQUENCE</scope>
</reference>
<name>A0A8S4SE20_9NEOP</name>
<sequence length="436" mass="49685">MTKEEEEQQCDPCVTAVLALSLVSQVLDEAFLIANAAKDSGQPWQYVSSWKKLRSFHFNELYNEDMTITTVSNGDTQYVNDNHLDIENQLDTIATSTPQKSSDYVVKSINESNVIIGQGDEDFDVSNTELRKSTSMIINHLFDMSDVEHVNISEEYVAKPTNESSDNSDVLITNMTKIMDSYVNNAQNVEMAQWDQEDNDQPNYCESSDMTDKSSYSVLSDIADISKNVCFNTCDEIVTEKTIHEELAEIDNETKKYDDEVAFYENAYLTLNRDYEHYSEDDEPILQDPKTLPMQEVELLAANTSSENIEPSRVKKKLATVAMPTSVAGSQKSSLVHRCRIQGARLLSCFRGWWWRRKMPGRRKVPRAPGSIRGIYPLSPDARRRAASLLDHRHLRTPSPSSSLVWKFNTVNEALVHSSRWKEFDLKMSLNENDEL</sequence>
<evidence type="ECO:0000313" key="2">
    <source>
        <dbReference type="Proteomes" id="UP000838756"/>
    </source>
</evidence>
<dbReference type="OrthoDB" id="26525at2759"/>
<keyword evidence="2" id="KW-1185">Reference proteome</keyword>
<organism evidence="1 2">
    <name type="scientific">Pararge aegeria aegeria</name>
    <dbReference type="NCBI Taxonomy" id="348720"/>
    <lineage>
        <taxon>Eukaryota</taxon>
        <taxon>Metazoa</taxon>
        <taxon>Ecdysozoa</taxon>
        <taxon>Arthropoda</taxon>
        <taxon>Hexapoda</taxon>
        <taxon>Insecta</taxon>
        <taxon>Pterygota</taxon>
        <taxon>Neoptera</taxon>
        <taxon>Endopterygota</taxon>
        <taxon>Lepidoptera</taxon>
        <taxon>Glossata</taxon>
        <taxon>Ditrysia</taxon>
        <taxon>Papilionoidea</taxon>
        <taxon>Nymphalidae</taxon>
        <taxon>Satyrinae</taxon>
        <taxon>Satyrini</taxon>
        <taxon>Parargina</taxon>
        <taxon>Pararge</taxon>
    </lineage>
</organism>
<accession>A0A8S4SE20</accession>
<evidence type="ECO:0000313" key="1">
    <source>
        <dbReference type="EMBL" id="CAH2267412.1"/>
    </source>
</evidence>
<protein>
    <submittedName>
        <fullName evidence="1">Jg20310 protein</fullName>
    </submittedName>
</protein>
<proteinExistence type="predicted"/>